<dbReference type="Gene3D" id="3.30.420.60">
    <property type="entry name" value="eRF1 domain 2"/>
    <property type="match status" value="1"/>
</dbReference>
<evidence type="ECO:0000313" key="2">
    <source>
        <dbReference type="Proteomes" id="UP000292858"/>
    </source>
</evidence>
<proteinExistence type="predicted"/>
<organism evidence="1 2">
    <name type="scientific">Thermus thermamylovorans</name>
    <dbReference type="NCBI Taxonomy" id="2509362"/>
    <lineage>
        <taxon>Bacteria</taxon>
        <taxon>Thermotogati</taxon>
        <taxon>Deinococcota</taxon>
        <taxon>Deinococci</taxon>
        <taxon>Thermales</taxon>
        <taxon>Thermaceae</taxon>
        <taxon>Thermus</taxon>
    </lineage>
</organism>
<dbReference type="Proteomes" id="UP000292858">
    <property type="component" value="Unassembled WGS sequence"/>
</dbReference>
<comment type="caution">
    <text evidence="1">The sequence shown here is derived from an EMBL/GenBank/DDBJ whole genome shotgun (WGS) entry which is preliminary data.</text>
</comment>
<evidence type="ECO:0000313" key="1">
    <source>
        <dbReference type="EMBL" id="TBH20146.1"/>
    </source>
</evidence>
<protein>
    <submittedName>
        <fullName evidence="1">Peptide chain release factor 3</fullName>
    </submittedName>
</protein>
<gene>
    <name evidence="1" type="ORF">ETP66_07225</name>
</gene>
<dbReference type="EMBL" id="SIJL01000008">
    <property type="protein sequence ID" value="TBH20146.1"/>
    <property type="molecule type" value="Genomic_DNA"/>
</dbReference>
<dbReference type="InterPro" id="IPR042226">
    <property type="entry name" value="eFR1_2_sf"/>
</dbReference>
<dbReference type="RefSeq" id="WP_130841970.1">
    <property type="nucleotide sequence ID" value="NZ_SIJL01000008.1"/>
</dbReference>
<dbReference type="AlphaFoldDB" id="A0A4Q9B486"/>
<dbReference type="Pfam" id="PF18854">
    <property type="entry name" value="baeRF_family10"/>
    <property type="match status" value="1"/>
</dbReference>
<dbReference type="InterPro" id="IPR041202">
    <property type="entry name" value="BaeRF_family10"/>
</dbReference>
<accession>A0A4Q9B486</accession>
<reference evidence="1 2" key="1">
    <citation type="submission" date="2019-02" db="EMBL/GenBank/DDBJ databases">
        <title>Thermus sp. a novel from hot spring.</title>
        <authorList>
            <person name="Zhao Z."/>
        </authorList>
    </citation>
    <scope>NUCLEOTIDE SEQUENCE [LARGE SCALE GENOMIC DNA]</scope>
    <source>
        <strain evidence="1 2">CFH 72773T</strain>
    </source>
</reference>
<dbReference type="OrthoDB" id="5241360at2"/>
<sequence length="370" mass="41846">MLTKEEIRYLKETLPQREGPLLSLYLDTHPTREENAGKAYALRAKAAMKELGVPEGVAKEVLLRLDEPPRGRTRALFAGEGFLESYEFHVDFPLVDGVLAHYGEPFLAPLLFALDEYERYGVVYVDGERWRFFTVHMGEIAEREDAFLALDPSLWREITLSREGRRLQQGRHSGGAGMDLFQSRLEAWQVRFYKEVARLLERAVEEEGARRLILMGPEVPVRLFEGFLPRHLGERVAARLPSLQSPGARPGEVLKRVEEVLAQAEREEEAALLRLLEERGVFGPEVLALLQEGRVHLLALPWVPEARVYVCPEGVYPRPEEAPCQGPEEKPLALVIPGLAEAYGTRLEFVHGEAQKGLLERGGMAALLRW</sequence>
<keyword evidence="2" id="KW-1185">Reference proteome</keyword>
<name>A0A4Q9B486_9DEIN</name>